<dbReference type="PRINTS" id="PR00723">
    <property type="entry name" value="SUBTILISIN"/>
</dbReference>
<dbReference type="InterPro" id="IPR050131">
    <property type="entry name" value="Peptidase_S8_subtilisin-like"/>
</dbReference>
<dbReference type="Pfam" id="PF00082">
    <property type="entry name" value="Peptidase_S8"/>
    <property type="match status" value="1"/>
</dbReference>
<evidence type="ECO:0000259" key="5">
    <source>
        <dbReference type="Pfam" id="PF00082"/>
    </source>
</evidence>
<comment type="similarity">
    <text evidence="1">Belongs to the peptidase S8 family.</text>
</comment>
<evidence type="ECO:0000256" key="1">
    <source>
        <dbReference type="ARBA" id="ARBA00011073"/>
    </source>
</evidence>
<keyword evidence="2" id="KW-0645">Protease</keyword>
<dbReference type="PROSITE" id="PS00137">
    <property type="entry name" value="SUBTILASE_HIS"/>
    <property type="match status" value="1"/>
</dbReference>
<sequence>SASYFQDEIPSSSALNSNLYPNWWLSAIGAEDLAFDGTGVRVAVIDTGIYEHPDLNLTANRNFVTGESLSDYEDLVGHGTHVAGIIGGNGSGSGGLYKGVAPGISLINAKAGDNSGLEEGDIISAIEWSVNTANADIISMSFGDNYPIASDLMTLALASVTENGVITVSSAGNSGPEYFSGGSPASGIDVISVGATDSNNNLASFSSWGPSLSYLSYVDVVAPGVNIIAPEAPESSISDRIRFLGGNFDFSGDADYIPLSGTSMS</sequence>
<dbReference type="GO" id="GO:0004252">
    <property type="term" value="F:serine-type endopeptidase activity"/>
    <property type="evidence" value="ECO:0007669"/>
    <property type="project" value="InterPro"/>
</dbReference>
<dbReference type="EMBL" id="BARU01029761">
    <property type="protein sequence ID" value="GAH70641.1"/>
    <property type="molecule type" value="Genomic_DNA"/>
</dbReference>
<proteinExistence type="inferred from homology"/>
<evidence type="ECO:0000256" key="3">
    <source>
        <dbReference type="ARBA" id="ARBA00022801"/>
    </source>
</evidence>
<dbReference type="PANTHER" id="PTHR43806">
    <property type="entry name" value="PEPTIDASE S8"/>
    <property type="match status" value="1"/>
</dbReference>
<evidence type="ECO:0000256" key="4">
    <source>
        <dbReference type="ARBA" id="ARBA00022825"/>
    </source>
</evidence>
<dbReference type="InterPro" id="IPR023827">
    <property type="entry name" value="Peptidase_S8_Asp-AS"/>
</dbReference>
<dbReference type="InterPro" id="IPR015500">
    <property type="entry name" value="Peptidase_S8_subtilisin-rel"/>
</dbReference>
<dbReference type="SUPFAM" id="SSF52743">
    <property type="entry name" value="Subtilisin-like"/>
    <property type="match status" value="1"/>
</dbReference>
<evidence type="ECO:0000313" key="6">
    <source>
        <dbReference type="EMBL" id="GAH70641.1"/>
    </source>
</evidence>
<comment type="caution">
    <text evidence="6">The sequence shown here is derived from an EMBL/GenBank/DDBJ whole genome shotgun (WGS) entry which is preliminary data.</text>
</comment>
<dbReference type="PROSITE" id="PS00136">
    <property type="entry name" value="SUBTILASE_ASP"/>
    <property type="match status" value="1"/>
</dbReference>
<dbReference type="Gene3D" id="3.40.50.200">
    <property type="entry name" value="Peptidase S8/S53 domain"/>
    <property type="match status" value="1"/>
</dbReference>
<feature type="non-terminal residue" evidence="6">
    <location>
        <position position="1"/>
    </location>
</feature>
<dbReference type="GO" id="GO:0006508">
    <property type="term" value="P:proteolysis"/>
    <property type="evidence" value="ECO:0007669"/>
    <property type="project" value="UniProtKB-KW"/>
</dbReference>
<keyword evidence="4" id="KW-0720">Serine protease</keyword>
<accession>X1HKI4</accession>
<dbReference type="PROSITE" id="PS51892">
    <property type="entry name" value="SUBTILASE"/>
    <property type="match status" value="1"/>
</dbReference>
<organism evidence="6">
    <name type="scientific">marine sediment metagenome</name>
    <dbReference type="NCBI Taxonomy" id="412755"/>
    <lineage>
        <taxon>unclassified sequences</taxon>
        <taxon>metagenomes</taxon>
        <taxon>ecological metagenomes</taxon>
    </lineage>
</organism>
<keyword evidence="3" id="KW-0378">Hydrolase</keyword>
<dbReference type="InterPro" id="IPR022398">
    <property type="entry name" value="Peptidase_S8_His-AS"/>
</dbReference>
<gene>
    <name evidence="6" type="ORF">S03H2_47296</name>
</gene>
<feature type="non-terminal residue" evidence="6">
    <location>
        <position position="265"/>
    </location>
</feature>
<feature type="domain" description="Peptidase S8/S53" evidence="5">
    <location>
        <begin position="37"/>
        <end position="265"/>
    </location>
</feature>
<reference evidence="6" key="1">
    <citation type="journal article" date="2014" name="Front. Microbiol.">
        <title>High frequency of phylogenetically diverse reductive dehalogenase-homologous genes in deep subseafloor sedimentary metagenomes.</title>
        <authorList>
            <person name="Kawai M."/>
            <person name="Futagami T."/>
            <person name="Toyoda A."/>
            <person name="Takaki Y."/>
            <person name="Nishi S."/>
            <person name="Hori S."/>
            <person name="Arai W."/>
            <person name="Tsubouchi T."/>
            <person name="Morono Y."/>
            <person name="Uchiyama I."/>
            <person name="Ito T."/>
            <person name="Fujiyama A."/>
            <person name="Inagaki F."/>
            <person name="Takami H."/>
        </authorList>
    </citation>
    <scope>NUCLEOTIDE SEQUENCE</scope>
    <source>
        <strain evidence="6">Expedition CK06-06</strain>
    </source>
</reference>
<evidence type="ECO:0000256" key="2">
    <source>
        <dbReference type="ARBA" id="ARBA00022670"/>
    </source>
</evidence>
<name>X1HKI4_9ZZZZ</name>
<dbReference type="InterPro" id="IPR036852">
    <property type="entry name" value="Peptidase_S8/S53_dom_sf"/>
</dbReference>
<dbReference type="PANTHER" id="PTHR43806:SF11">
    <property type="entry name" value="CEREVISIN-RELATED"/>
    <property type="match status" value="1"/>
</dbReference>
<dbReference type="AlphaFoldDB" id="X1HKI4"/>
<protein>
    <recommendedName>
        <fullName evidence="5">Peptidase S8/S53 domain-containing protein</fullName>
    </recommendedName>
</protein>
<dbReference type="InterPro" id="IPR000209">
    <property type="entry name" value="Peptidase_S8/S53_dom"/>
</dbReference>